<dbReference type="EMBL" id="VFPA01000001">
    <property type="protein sequence ID" value="TQM15897.1"/>
    <property type="molecule type" value="Genomic_DNA"/>
</dbReference>
<dbReference type="OrthoDB" id="3478628at2"/>
<keyword evidence="1" id="KW-0808">Transferase</keyword>
<evidence type="ECO:0000313" key="3">
    <source>
        <dbReference type="EMBL" id="TQM15897.1"/>
    </source>
</evidence>
<evidence type="ECO:0000256" key="1">
    <source>
        <dbReference type="ARBA" id="ARBA00022527"/>
    </source>
</evidence>
<reference evidence="3 4" key="1">
    <citation type="submission" date="2019-06" db="EMBL/GenBank/DDBJ databases">
        <title>Sequencing the genomes of 1000 actinobacteria strains.</title>
        <authorList>
            <person name="Klenk H.-P."/>
        </authorList>
    </citation>
    <scope>NUCLEOTIDE SEQUENCE [LARGE SCALE GENOMIC DNA]</scope>
    <source>
        <strain evidence="3 4">DSM 45301</strain>
    </source>
</reference>
<dbReference type="Pfam" id="PF13581">
    <property type="entry name" value="HATPase_c_2"/>
    <property type="match status" value="1"/>
</dbReference>
<dbReference type="InterPro" id="IPR036890">
    <property type="entry name" value="HATPase_C_sf"/>
</dbReference>
<dbReference type="AlphaFoldDB" id="A0A543E2U1"/>
<proteinExistence type="predicted"/>
<dbReference type="InterPro" id="IPR003594">
    <property type="entry name" value="HATPase_dom"/>
</dbReference>
<keyword evidence="1" id="KW-0418">Kinase</keyword>
<dbReference type="PANTHER" id="PTHR35526">
    <property type="entry name" value="ANTI-SIGMA-F FACTOR RSBW-RELATED"/>
    <property type="match status" value="1"/>
</dbReference>
<dbReference type="InterPro" id="IPR050267">
    <property type="entry name" value="Anti-sigma-factor_SerPK"/>
</dbReference>
<dbReference type="PANTHER" id="PTHR35526:SF3">
    <property type="entry name" value="ANTI-SIGMA-F FACTOR RSBW"/>
    <property type="match status" value="1"/>
</dbReference>
<dbReference type="Gene3D" id="3.30.565.10">
    <property type="entry name" value="Histidine kinase-like ATPase, C-terminal domain"/>
    <property type="match status" value="1"/>
</dbReference>
<keyword evidence="4" id="KW-1185">Reference proteome</keyword>
<gene>
    <name evidence="3" type="ORF">FB558_2691</name>
</gene>
<keyword evidence="1" id="KW-0723">Serine/threonine-protein kinase</keyword>
<evidence type="ECO:0000259" key="2">
    <source>
        <dbReference type="Pfam" id="PF13581"/>
    </source>
</evidence>
<organism evidence="3 4">
    <name type="scientific">Pseudonocardia kunmingensis</name>
    <dbReference type="NCBI Taxonomy" id="630975"/>
    <lineage>
        <taxon>Bacteria</taxon>
        <taxon>Bacillati</taxon>
        <taxon>Actinomycetota</taxon>
        <taxon>Actinomycetes</taxon>
        <taxon>Pseudonocardiales</taxon>
        <taxon>Pseudonocardiaceae</taxon>
        <taxon>Pseudonocardia</taxon>
    </lineage>
</organism>
<dbReference type="CDD" id="cd16936">
    <property type="entry name" value="HATPase_RsbW-like"/>
    <property type="match status" value="1"/>
</dbReference>
<feature type="domain" description="Histidine kinase/HSP90-like ATPase" evidence="2">
    <location>
        <begin position="17"/>
        <end position="127"/>
    </location>
</feature>
<dbReference type="RefSeq" id="WP_142052362.1">
    <property type="nucleotide sequence ID" value="NZ_VFPA01000001.1"/>
</dbReference>
<name>A0A543E2U1_9PSEU</name>
<sequence>MDTGNETRSAALHWHLPPAPAAVGLVRRRLDAALRERDVPDEAHEAVLLVANELAANAVEHGEGSVDVDATFSDGSVRIAVRDASADPPRLRSPSPSSLRGRGLLVVDSLATRWNWSTDGAGKTVWAEVPTDRALDGAAQRP</sequence>
<comment type="caution">
    <text evidence="3">The sequence shown here is derived from an EMBL/GenBank/DDBJ whole genome shotgun (WGS) entry which is preliminary data.</text>
</comment>
<dbReference type="Proteomes" id="UP000315677">
    <property type="component" value="Unassembled WGS sequence"/>
</dbReference>
<protein>
    <submittedName>
        <fullName evidence="3">Anti-sigma regulatory factor (Ser/Thr protein kinase)</fullName>
    </submittedName>
</protein>
<dbReference type="SUPFAM" id="SSF55874">
    <property type="entry name" value="ATPase domain of HSP90 chaperone/DNA topoisomerase II/histidine kinase"/>
    <property type="match status" value="1"/>
</dbReference>
<dbReference type="GO" id="GO:0004674">
    <property type="term" value="F:protein serine/threonine kinase activity"/>
    <property type="evidence" value="ECO:0007669"/>
    <property type="project" value="UniProtKB-KW"/>
</dbReference>
<accession>A0A543E2U1</accession>
<evidence type="ECO:0000313" key="4">
    <source>
        <dbReference type="Proteomes" id="UP000315677"/>
    </source>
</evidence>